<evidence type="ECO:0000313" key="1">
    <source>
        <dbReference type="EMBL" id="KAF7771512.1"/>
    </source>
</evidence>
<protein>
    <submittedName>
        <fullName evidence="1">Uncharacterized protein</fullName>
    </submittedName>
</protein>
<gene>
    <name evidence="1" type="ORF">PCIT_a4106</name>
</gene>
<reference evidence="1" key="1">
    <citation type="journal article" date="2012" name="J. Bacteriol.">
        <title>Genome sequences of type strains of seven species of the marine bacterium Pseudoalteromonas.</title>
        <authorList>
            <person name="Xie B.B."/>
            <person name="Shu Y.L."/>
            <person name="Qin Q.L."/>
            <person name="Rong J.C."/>
            <person name="Zhang X.Y."/>
            <person name="Chen X.L."/>
            <person name="Shi M."/>
            <person name="He H.L."/>
            <person name="Zhou B.C."/>
            <person name="Zhang Y.Z."/>
        </authorList>
    </citation>
    <scope>NUCLEOTIDE SEQUENCE</scope>
    <source>
        <strain evidence="1">DSM 8771</strain>
    </source>
</reference>
<organism evidence="1 2">
    <name type="scientific">Pseudoalteromonas citrea</name>
    <dbReference type="NCBI Taxonomy" id="43655"/>
    <lineage>
        <taxon>Bacteria</taxon>
        <taxon>Pseudomonadati</taxon>
        <taxon>Pseudomonadota</taxon>
        <taxon>Gammaproteobacteria</taxon>
        <taxon>Alteromonadales</taxon>
        <taxon>Pseudoalteromonadaceae</taxon>
        <taxon>Pseudoalteromonas</taxon>
    </lineage>
</organism>
<comment type="caution">
    <text evidence="1">The sequence shown here is derived from an EMBL/GenBank/DDBJ whole genome shotgun (WGS) entry which is preliminary data.</text>
</comment>
<evidence type="ECO:0000313" key="2">
    <source>
        <dbReference type="Proteomes" id="UP000016487"/>
    </source>
</evidence>
<dbReference type="AlphaFoldDB" id="A0AAD4AIX2"/>
<name>A0AAD4AIX2_9GAMM</name>
<proteinExistence type="predicted"/>
<accession>A0AAD4AIX2</accession>
<sequence length="53" mass="6026">MTGHYSKAKPFTNSKKRIVSKVFAIKVKIRTIRALAPDLRSGLMNWLAENKPI</sequence>
<reference evidence="1" key="2">
    <citation type="submission" date="2015-03" db="EMBL/GenBank/DDBJ databases">
        <title>Genome sequence of Pseudoalteromonas citrea.</title>
        <authorList>
            <person name="Xie B.-B."/>
            <person name="Rong J.-C."/>
            <person name="Qin Q.-L."/>
            <person name="Zhang Y.-Z."/>
        </authorList>
    </citation>
    <scope>NUCLEOTIDE SEQUENCE</scope>
    <source>
        <strain evidence="1">DSM 8771</strain>
    </source>
</reference>
<dbReference type="EMBL" id="AHBZ03000016">
    <property type="protein sequence ID" value="KAF7771512.1"/>
    <property type="molecule type" value="Genomic_DNA"/>
</dbReference>
<dbReference type="Proteomes" id="UP000016487">
    <property type="component" value="Unassembled WGS sequence"/>
</dbReference>